<evidence type="ECO:0000313" key="3">
    <source>
        <dbReference type="EMBL" id="KAL2919449.1"/>
    </source>
</evidence>
<dbReference type="Proteomes" id="UP001527925">
    <property type="component" value="Unassembled WGS sequence"/>
</dbReference>
<accession>A0ABR4NIT9</accession>
<evidence type="ECO:0000313" key="4">
    <source>
        <dbReference type="Proteomes" id="UP001527925"/>
    </source>
</evidence>
<keyword evidence="1" id="KW-0812">Transmembrane</keyword>
<protein>
    <submittedName>
        <fullName evidence="3">Uncharacterized protein</fullName>
    </submittedName>
</protein>
<keyword evidence="1" id="KW-0472">Membrane</keyword>
<dbReference type="PANTHER" id="PTHR40135:SF1">
    <property type="entry name" value="MITOCHONDRIAL PHOSPHATE CARRIER PROTEIN"/>
    <property type="match status" value="1"/>
</dbReference>
<proteinExistence type="predicted"/>
<sequence length="81" mass="9384">MTLFARVLPAVNFAIGTTALAFQTLVLYPWHNELDREFRELEGTHAKLLREYHVAKVERLDTIESDLADIRTMLAQRRGGW</sequence>
<organism evidence="3 4">
    <name type="scientific">Polyrhizophydium stewartii</name>
    <dbReference type="NCBI Taxonomy" id="2732419"/>
    <lineage>
        <taxon>Eukaryota</taxon>
        <taxon>Fungi</taxon>
        <taxon>Fungi incertae sedis</taxon>
        <taxon>Chytridiomycota</taxon>
        <taxon>Chytridiomycota incertae sedis</taxon>
        <taxon>Chytridiomycetes</taxon>
        <taxon>Rhizophydiales</taxon>
        <taxon>Rhizophydiales incertae sedis</taxon>
        <taxon>Polyrhizophydium</taxon>
    </lineage>
</organism>
<keyword evidence="1" id="KW-1133">Transmembrane helix</keyword>
<dbReference type="EMBL" id="JADGIZ020000003">
    <property type="protein sequence ID" value="KAL2919449.1"/>
    <property type="molecule type" value="Genomic_DNA"/>
</dbReference>
<evidence type="ECO:0000313" key="2">
    <source>
        <dbReference type="EMBL" id="KAL2919409.1"/>
    </source>
</evidence>
<dbReference type="EMBL" id="JADGIZ020000003">
    <property type="protein sequence ID" value="KAL2919409.1"/>
    <property type="molecule type" value="Genomic_DNA"/>
</dbReference>
<name>A0ABR4NIT9_9FUNG</name>
<feature type="transmembrane region" description="Helical" evidence="1">
    <location>
        <begin position="6"/>
        <end position="30"/>
    </location>
</feature>
<keyword evidence="4" id="KW-1185">Reference proteome</keyword>
<comment type="caution">
    <text evidence="3">The sequence shown here is derived from an EMBL/GenBank/DDBJ whole genome shotgun (WGS) entry which is preliminary data.</text>
</comment>
<dbReference type="PANTHER" id="PTHR40135">
    <property type="entry name" value="MITOCHONDRIAL PHOSPHATE CARRIER PROTEIN"/>
    <property type="match status" value="1"/>
</dbReference>
<gene>
    <name evidence="2" type="ORF">HK105_201054</name>
    <name evidence="3" type="ORF">HK105_201095</name>
</gene>
<reference evidence="3 4" key="1">
    <citation type="submission" date="2023-09" db="EMBL/GenBank/DDBJ databases">
        <title>Pangenome analysis of Batrachochytrium dendrobatidis and related Chytrids.</title>
        <authorList>
            <person name="Yacoub M.N."/>
            <person name="Stajich J.E."/>
            <person name="James T.Y."/>
        </authorList>
    </citation>
    <scope>NUCLEOTIDE SEQUENCE [LARGE SCALE GENOMIC DNA]</scope>
    <source>
        <strain evidence="3 4">JEL0888</strain>
    </source>
</reference>
<evidence type="ECO:0000256" key="1">
    <source>
        <dbReference type="SAM" id="Phobius"/>
    </source>
</evidence>